<gene>
    <name evidence="5" type="ORF">P3G67_02225</name>
</gene>
<evidence type="ECO:0000313" key="6">
    <source>
        <dbReference type="Proteomes" id="UP001216579"/>
    </source>
</evidence>
<keyword evidence="3" id="KW-0446">Lipid-binding</keyword>
<organism evidence="5 6">
    <name type="scientific">Streptomyces silvisoli</name>
    <dbReference type="NCBI Taxonomy" id="3034235"/>
    <lineage>
        <taxon>Bacteria</taxon>
        <taxon>Bacillati</taxon>
        <taxon>Actinomycetota</taxon>
        <taxon>Actinomycetes</taxon>
        <taxon>Kitasatosporales</taxon>
        <taxon>Streptomycetaceae</taxon>
        <taxon>Streptomyces</taxon>
    </lineage>
</organism>
<dbReference type="Gene3D" id="1.10.3630.10">
    <property type="entry name" value="yeast vps74-n-term truncation variant domain like"/>
    <property type="match status" value="1"/>
</dbReference>
<evidence type="ECO:0000256" key="4">
    <source>
        <dbReference type="ARBA" id="ARBA00023136"/>
    </source>
</evidence>
<evidence type="ECO:0000256" key="2">
    <source>
        <dbReference type="ARBA" id="ARBA00023034"/>
    </source>
</evidence>
<evidence type="ECO:0000256" key="1">
    <source>
        <dbReference type="ARBA" id="ARBA00004255"/>
    </source>
</evidence>
<dbReference type="InterPro" id="IPR008628">
    <property type="entry name" value="GPP34-like"/>
</dbReference>
<name>A0ABT5ZEG7_9ACTN</name>
<dbReference type="Pfam" id="PF05719">
    <property type="entry name" value="GPP34"/>
    <property type="match status" value="1"/>
</dbReference>
<sequence length="204" mass="23016">MTTPRDLFIVSLDIASDRPVERGDLSLALAGAELVDLLDAQAVSLEGDRIVPNYQPTIADRLLDQAASSLVREAPYESISDWLWRRGRDLSSAYLAEFEAEGQITRQRSRRWLLFQTTSTELVDTPDRRRADDRWASDEPVLTALVAALGIHDRRTPDTPSVTDESVLAVLDAVEYALEELATERRRRVGRLEEAAQNNRQRGW</sequence>
<dbReference type="Proteomes" id="UP001216579">
    <property type="component" value="Unassembled WGS sequence"/>
</dbReference>
<keyword evidence="4" id="KW-0472">Membrane</keyword>
<dbReference type="EMBL" id="JARJBC010000001">
    <property type="protein sequence ID" value="MDF3288066.1"/>
    <property type="molecule type" value="Genomic_DNA"/>
</dbReference>
<accession>A0ABT5ZEG7</accession>
<keyword evidence="2" id="KW-0333">Golgi apparatus</keyword>
<evidence type="ECO:0000256" key="3">
    <source>
        <dbReference type="ARBA" id="ARBA00023121"/>
    </source>
</evidence>
<comment type="caution">
    <text evidence="5">The sequence shown here is derived from an EMBL/GenBank/DDBJ whole genome shotgun (WGS) entry which is preliminary data.</text>
</comment>
<reference evidence="5 6" key="1">
    <citation type="submission" date="2023-03" db="EMBL/GenBank/DDBJ databases">
        <title>Draft genome sequence of Streptomyces sp. RB6PN23 isolated from peat swamp forest in Thailand.</title>
        <authorList>
            <person name="Klaysubun C."/>
            <person name="Duangmal K."/>
        </authorList>
    </citation>
    <scope>NUCLEOTIDE SEQUENCE [LARGE SCALE GENOMIC DNA]</scope>
    <source>
        <strain evidence="5 6">RB6PN23</strain>
    </source>
</reference>
<protein>
    <submittedName>
        <fullName evidence="5">GPP34 family phosphoprotein</fullName>
    </submittedName>
</protein>
<keyword evidence="6" id="KW-1185">Reference proteome</keyword>
<evidence type="ECO:0000313" key="5">
    <source>
        <dbReference type="EMBL" id="MDF3288066.1"/>
    </source>
</evidence>
<dbReference type="RefSeq" id="WP_276091920.1">
    <property type="nucleotide sequence ID" value="NZ_JARJBC010000001.1"/>
</dbReference>
<comment type="subcellular location">
    <subcellularLocation>
        <location evidence="1">Golgi apparatus membrane</location>
        <topology evidence="1">Peripheral membrane protein</topology>
        <orientation evidence="1">Cytoplasmic side</orientation>
    </subcellularLocation>
</comment>
<proteinExistence type="predicted"/>
<dbReference type="InterPro" id="IPR038261">
    <property type="entry name" value="GPP34-like_sf"/>
</dbReference>